<evidence type="ECO:0008006" key="5">
    <source>
        <dbReference type="Google" id="ProtNLM"/>
    </source>
</evidence>
<sequence>MDRWTGKVALVTGANSVIGAAIAEELARCGLRVIGLARKIEKVEELKDKMGLIKGELVPWRVDISKQDEVCRTFQWIKHKYGALHVLVNSAGVAHHSMLVDGKIEHFKEVLDVNVLGLTICTQQAFRLMRDTGVDDGHIIHINSFAGHKIPHPQIPLFNVYAASKFAVTALTETLRQELRFLKSKIRVTCISPGVVEAETRDACLIATEKELQDEGRKMLTEVPCLKPKDVADCVMYVISTPAHVQVHEIIIKPIGEAF</sequence>
<comment type="similarity">
    <text evidence="1 3">Belongs to the short-chain dehydrogenases/reductases (SDR) family.</text>
</comment>
<organism evidence="4">
    <name type="scientific">Menopon gallinae</name>
    <name type="common">poultry shaft louse</name>
    <dbReference type="NCBI Taxonomy" id="328185"/>
    <lineage>
        <taxon>Eukaryota</taxon>
        <taxon>Metazoa</taxon>
        <taxon>Ecdysozoa</taxon>
        <taxon>Arthropoda</taxon>
        <taxon>Hexapoda</taxon>
        <taxon>Insecta</taxon>
        <taxon>Pterygota</taxon>
        <taxon>Neoptera</taxon>
        <taxon>Paraneoptera</taxon>
        <taxon>Psocodea</taxon>
        <taxon>Troctomorpha</taxon>
        <taxon>Phthiraptera</taxon>
        <taxon>Amblycera</taxon>
        <taxon>Menoponidae</taxon>
        <taxon>Menopon</taxon>
    </lineage>
</organism>
<gene>
    <name evidence="4" type="ORF">PYX00_000491</name>
</gene>
<evidence type="ECO:0000256" key="3">
    <source>
        <dbReference type="RuleBase" id="RU000363"/>
    </source>
</evidence>
<protein>
    <recommendedName>
        <fullName evidence="5">Dehydrogenase/reductase SDR family member 11</fullName>
    </recommendedName>
</protein>
<dbReference type="GO" id="GO:0016616">
    <property type="term" value="F:oxidoreductase activity, acting on the CH-OH group of donors, NAD or NADP as acceptor"/>
    <property type="evidence" value="ECO:0007669"/>
    <property type="project" value="UniProtKB-ARBA"/>
</dbReference>
<reference evidence="4" key="1">
    <citation type="journal article" date="2024" name="Gigascience">
        <title>Chromosome-level genome of the poultry shaft louse Menopon gallinae provides insight into the host-switching and adaptive evolution of parasitic lice.</title>
        <authorList>
            <person name="Xu Y."/>
            <person name="Ma L."/>
            <person name="Liu S."/>
            <person name="Liang Y."/>
            <person name="Liu Q."/>
            <person name="He Z."/>
            <person name="Tian L."/>
            <person name="Duan Y."/>
            <person name="Cai W."/>
            <person name="Li H."/>
            <person name="Song F."/>
        </authorList>
    </citation>
    <scope>NUCLEOTIDE SEQUENCE</scope>
    <source>
        <strain evidence="4">Cailab_2023a</strain>
    </source>
</reference>
<evidence type="ECO:0000256" key="1">
    <source>
        <dbReference type="ARBA" id="ARBA00006484"/>
    </source>
</evidence>
<dbReference type="PANTHER" id="PTHR43115:SF4">
    <property type="entry name" value="DEHYDROGENASE_REDUCTASE SDR FAMILY MEMBER 11"/>
    <property type="match status" value="1"/>
</dbReference>
<evidence type="ECO:0000256" key="2">
    <source>
        <dbReference type="ARBA" id="ARBA00023002"/>
    </source>
</evidence>
<keyword evidence="2" id="KW-0560">Oxidoreductase</keyword>
<dbReference type="Gene3D" id="3.40.50.720">
    <property type="entry name" value="NAD(P)-binding Rossmann-like Domain"/>
    <property type="match status" value="1"/>
</dbReference>
<dbReference type="SUPFAM" id="SSF51735">
    <property type="entry name" value="NAD(P)-binding Rossmann-fold domains"/>
    <property type="match status" value="1"/>
</dbReference>
<dbReference type="PRINTS" id="PR00080">
    <property type="entry name" value="SDRFAMILY"/>
</dbReference>
<dbReference type="AlphaFoldDB" id="A0AAW2IA19"/>
<dbReference type="PRINTS" id="PR00081">
    <property type="entry name" value="GDHRDH"/>
</dbReference>
<evidence type="ECO:0000313" key="4">
    <source>
        <dbReference type="EMBL" id="KAL0278776.1"/>
    </source>
</evidence>
<dbReference type="PANTHER" id="PTHR43115">
    <property type="entry name" value="DEHYDROGENASE/REDUCTASE SDR FAMILY MEMBER 11"/>
    <property type="match status" value="1"/>
</dbReference>
<proteinExistence type="inferred from homology"/>
<dbReference type="Pfam" id="PF00106">
    <property type="entry name" value="adh_short"/>
    <property type="match status" value="1"/>
</dbReference>
<comment type="caution">
    <text evidence="4">The sequence shown here is derived from an EMBL/GenBank/DDBJ whole genome shotgun (WGS) entry which is preliminary data.</text>
</comment>
<dbReference type="EMBL" id="JARGDH010000001">
    <property type="protein sequence ID" value="KAL0278776.1"/>
    <property type="molecule type" value="Genomic_DNA"/>
</dbReference>
<dbReference type="InterPro" id="IPR036291">
    <property type="entry name" value="NAD(P)-bd_dom_sf"/>
</dbReference>
<dbReference type="InterPro" id="IPR002347">
    <property type="entry name" value="SDR_fam"/>
</dbReference>
<dbReference type="FunFam" id="3.40.50.720:FF:000047">
    <property type="entry name" value="NADP-dependent L-serine/L-allo-threonine dehydrogenase"/>
    <property type="match status" value="1"/>
</dbReference>
<accession>A0AAW2IA19</accession>
<name>A0AAW2IA19_9NEOP</name>